<evidence type="ECO:0000256" key="8">
    <source>
        <dbReference type="PIRSR" id="PIRSR601461-1"/>
    </source>
</evidence>
<evidence type="ECO:0000256" key="11">
    <source>
        <dbReference type="SAM" id="SignalP"/>
    </source>
</evidence>
<dbReference type="Gene3D" id="2.40.70.10">
    <property type="entry name" value="Acid Proteases"/>
    <property type="match status" value="2"/>
</dbReference>
<feature type="domain" description="Peptidase A1" evidence="12">
    <location>
        <begin position="62"/>
        <end position="368"/>
    </location>
</feature>
<dbReference type="InterPro" id="IPR021109">
    <property type="entry name" value="Peptidase_aspartic_dom_sf"/>
</dbReference>
<dbReference type="InterPro" id="IPR001969">
    <property type="entry name" value="Aspartic_peptidase_AS"/>
</dbReference>
<dbReference type="GO" id="GO:0004190">
    <property type="term" value="F:aspartic-type endopeptidase activity"/>
    <property type="evidence" value="ECO:0007669"/>
    <property type="project" value="UniProtKB-KW"/>
</dbReference>
<dbReference type="FunFam" id="2.40.70.10:FF:000115">
    <property type="entry name" value="Lysosomal aspartic protease"/>
    <property type="match status" value="1"/>
</dbReference>
<dbReference type="OrthoDB" id="15189at2759"/>
<comment type="similarity">
    <text evidence="2 10">Belongs to the peptidase A1 family.</text>
</comment>
<evidence type="ECO:0000256" key="3">
    <source>
        <dbReference type="ARBA" id="ARBA00013205"/>
    </source>
</evidence>
<protein>
    <recommendedName>
        <fullName evidence="3">rhizopuspepsin</fullName>
        <ecNumber evidence="3">3.4.23.21</ecNumber>
    </recommendedName>
</protein>
<name>A0A1X0RGP2_RHIZD</name>
<dbReference type="PANTHER" id="PTHR47966:SF51">
    <property type="entry name" value="BETA-SITE APP-CLEAVING ENZYME, ISOFORM A-RELATED"/>
    <property type="match status" value="1"/>
</dbReference>
<sequence length="403" mass="44445">MKSIVFLGVLASVVFAFPAGQKKQFKIDVKKSKSNSDMTHSSRVVSYLVKETQTAYNHGSGYYGQIGIGTPPQYFNVVFDTGSADLWVISSNCKNAVCKSHSASFDAQRSVTFKNEAAYTQIEYGSGSVYGLLGRDNIQLGNTTTLNFTNQAVINILSLSQDFVGSPFQGIFGLGLPRITSGDYDPPLVSMVLQGILDEPLFAIYTQHSAGEIDFGGIDRSRFLGEVTYVSLIDRGYWMIQLESAQFQDMTYTARKAIVDSGSTLIIMPKKDAEAYHQRIKGAFKNGDGTWSFPCKNVKSLQPLTLRTATATLYLPAETLFLTPMQTNGQTCLSGVAGQNVDTWVLGDVFLKQFYTVTFLMMLYLHNTNEQKKVFDVGRRQIGFAVAKPDVSMTDPDYAKVLQ</sequence>
<dbReference type="Pfam" id="PF00026">
    <property type="entry name" value="Asp"/>
    <property type="match status" value="1"/>
</dbReference>
<evidence type="ECO:0000313" key="13">
    <source>
        <dbReference type="EMBL" id="ORE11176.1"/>
    </source>
</evidence>
<dbReference type="InterPro" id="IPR034164">
    <property type="entry name" value="Pepsin-like_dom"/>
</dbReference>
<keyword evidence="9" id="KW-1015">Disulfide bond</keyword>
<keyword evidence="4 10" id="KW-0645">Protease</keyword>
<reference evidence="13" key="1">
    <citation type="journal article" date="2016" name="Proc. Natl. Acad. Sci. U.S.A.">
        <title>Lipid metabolic changes in an early divergent fungus govern the establishment of a mutualistic symbiosis with endobacteria.</title>
        <authorList>
            <person name="Lastovetsky O.A."/>
            <person name="Gaspar M.L."/>
            <person name="Mondo S.J."/>
            <person name="LaButti K.M."/>
            <person name="Sandor L."/>
            <person name="Grigoriev I.V."/>
            <person name="Henry S.A."/>
            <person name="Pawlowska T.E."/>
        </authorList>
    </citation>
    <scope>NUCLEOTIDE SEQUENCE [LARGE SCALE GENOMIC DNA]</scope>
    <source>
        <strain evidence="13">ATCC 52814</strain>
    </source>
</reference>
<evidence type="ECO:0000256" key="6">
    <source>
        <dbReference type="ARBA" id="ARBA00022750"/>
    </source>
</evidence>
<keyword evidence="5 11" id="KW-0732">Signal</keyword>
<organism evidence="13">
    <name type="scientific">Rhizopus microsporus var. microsporus</name>
    <dbReference type="NCBI Taxonomy" id="86635"/>
    <lineage>
        <taxon>Eukaryota</taxon>
        <taxon>Fungi</taxon>
        <taxon>Fungi incertae sedis</taxon>
        <taxon>Mucoromycota</taxon>
        <taxon>Mucoromycotina</taxon>
        <taxon>Mucoromycetes</taxon>
        <taxon>Mucorales</taxon>
        <taxon>Mucorineae</taxon>
        <taxon>Rhizopodaceae</taxon>
        <taxon>Rhizopus</taxon>
    </lineage>
</organism>
<dbReference type="SUPFAM" id="SSF50630">
    <property type="entry name" value="Acid proteases"/>
    <property type="match status" value="1"/>
</dbReference>
<gene>
    <name evidence="13" type="ORF">BCV72DRAFT_259726</name>
</gene>
<evidence type="ECO:0000256" key="9">
    <source>
        <dbReference type="PIRSR" id="PIRSR601461-2"/>
    </source>
</evidence>
<feature type="active site" evidence="8">
    <location>
        <position position="260"/>
    </location>
</feature>
<dbReference type="GO" id="GO:0006508">
    <property type="term" value="P:proteolysis"/>
    <property type="evidence" value="ECO:0007669"/>
    <property type="project" value="UniProtKB-KW"/>
</dbReference>
<keyword evidence="6 10" id="KW-0064">Aspartyl protease</keyword>
<dbReference type="EMBL" id="KV921859">
    <property type="protein sequence ID" value="ORE11176.1"/>
    <property type="molecule type" value="Genomic_DNA"/>
</dbReference>
<keyword evidence="7 10" id="KW-0378">Hydrolase</keyword>
<dbReference type="PROSITE" id="PS00141">
    <property type="entry name" value="ASP_PROTEASE"/>
    <property type="match status" value="2"/>
</dbReference>
<evidence type="ECO:0000256" key="4">
    <source>
        <dbReference type="ARBA" id="ARBA00022670"/>
    </source>
</evidence>
<dbReference type="CDD" id="cd05471">
    <property type="entry name" value="pepsin_like"/>
    <property type="match status" value="1"/>
</dbReference>
<evidence type="ECO:0000256" key="2">
    <source>
        <dbReference type="ARBA" id="ARBA00007447"/>
    </source>
</evidence>
<dbReference type="InterPro" id="IPR033121">
    <property type="entry name" value="PEPTIDASE_A1"/>
</dbReference>
<comment type="catalytic activity">
    <reaction evidence="1">
        <text>Hydrolysis of proteins with broad specificity similar to that of pepsin A, preferring hydrophobic residues at P1 and P1'. Clots milk and activates trypsinogen. Does not cleave 4-Gln-|-His-5, but does cleave 10-His-|-Leu-11 and 12-Val-|-Glu-13 in B chain of insulin.</text>
        <dbReference type="EC" id="3.4.23.21"/>
    </reaction>
</comment>
<dbReference type="AlphaFoldDB" id="A0A1X0RGP2"/>
<evidence type="ECO:0000256" key="1">
    <source>
        <dbReference type="ARBA" id="ARBA00001130"/>
    </source>
</evidence>
<dbReference type="EC" id="3.4.23.21" evidence="3"/>
<feature type="signal peptide" evidence="11">
    <location>
        <begin position="1"/>
        <end position="16"/>
    </location>
</feature>
<proteinExistence type="inferred from homology"/>
<evidence type="ECO:0000259" key="12">
    <source>
        <dbReference type="PROSITE" id="PS51767"/>
    </source>
</evidence>
<evidence type="ECO:0000256" key="7">
    <source>
        <dbReference type="ARBA" id="ARBA00022801"/>
    </source>
</evidence>
<dbReference type="InterPro" id="IPR001461">
    <property type="entry name" value="Aspartic_peptidase_A1"/>
</dbReference>
<feature type="chain" id="PRO_5013185223" description="rhizopuspepsin" evidence="11">
    <location>
        <begin position="17"/>
        <end position="403"/>
    </location>
</feature>
<feature type="disulfide bond" evidence="9">
    <location>
        <begin position="93"/>
        <end position="98"/>
    </location>
</feature>
<feature type="active site" evidence="8">
    <location>
        <position position="80"/>
    </location>
</feature>
<dbReference type="PANTHER" id="PTHR47966">
    <property type="entry name" value="BETA-SITE APP-CLEAVING ENZYME, ISOFORM A-RELATED"/>
    <property type="match status" value="1"/>
</dbReference>
<dbReference type="VEuPathDB" id="FungiDB:BCV72DRAFT_259726"/>
<accession>A0A1X0RGP2</accession>
<feature type="disulfide bond" evidence="9">
    <location>
        <begin position="295"/>
        <end position="332"/>
    </location>
</feature>
<evidence type="ECO:0000256" key="10">
    <source>
        <dbReference type="RuleBase" id="RU000454"/>
    </source>
</evidence>
<dbReference type="Proteomes" id="UP000242414">
    <property type="component" value="Unassembled WGS sequence"/>
</dbReference>
<evidence type="ECO:0000256" key="5">
    <source>
        <dbReference type="ARBA" id="ARBA00022729"/>
    </source>
</evidence>
<dbReference type="PRINTS" id="PR00792">
    <property type="entry name" value="PEPSIN"/>
</dbReference>
<dbReference type="PROSITE" id="PS51767">
    <property type="entry name" value="PEPTIDASE_A1"/>
    <property type="match status" value="1"/>
</dbReference>